<keyword evidence="3" id="KW-1185">Reference proteome</keyword>
<name>A0A2S9GSB4_9BURK</name>
<organism evidence="2 3">
    <name type="scientific">Solimicrobium silvestre</name>
    <dbReference type="NCBI Taxonomy" id="2099400"/>
    <lineage>
        <taxon>Bacteria</taxon>
        <taxon>Pseudomonadati</taxon>
        <taxon>Pseudomonadota</taxon>
        <taxon>Betaproteobacteria</taxon>
        <taxon>Burkholderiales</taxon>
        <taxon>Oxalobacteraceae</taxon>
        <taxon>Solimicrobium</taxon>
    </lineage>
</organism>
<dbReference type="EMBL" id="PUGF01000048">
    <property type="protein sequence ID" value="PRC90586.1"/>
    <property type="molecule type" value="Genomic_DNA"/>
</dbReference>
<keyword evidence="1" id="KW-0472">Membrane</keyword>
<dbReference type="AlphaFoldDB" id="A0A2S9GSB4"/>
<comment type="caution">
    <text evidence="2">The sequence shown here is derived from an EMBL/GenBank/DDBJ whole genome shotgun (WGS) entry which is preliminary data.</text>
</comment>
<evidence type="ECO:0000313" key="3">
    <source>
        <dbReference type="Proteomes" id="UP000237839"/>
    </source>
</evidence>
<accession>A0A2S9GSB4</accession>
<keyword evidence="1" id="KW-0812">Transmembrane</keyword>
<reference evidence="2 3" key="1">
    <citation type="submission" date="2018-02" db="EMBL/GenBank/DDBJ databases">
        <title>Solimicrobium silvestre gen. nov., sp. nov., isolated from alpine forest soil.</title>
        <authorList>
            <person name="Margesin R."/>
            <person name="Albuquerque L."/>
            <person name="Zhang D.-C."/>
            <person name="Froufe H.J.C."/>
            <person name="Severino R."/>
            <person name="Roxo I."/>
            <person name="Egas C."/>
            <person name="Da Costa M.S."/>
        </authorList>
    </citation>
    <scope>NUCLEOTIDE SEQUENCE [LARGE SCALE GENOMIC DNA]</scope>
    <source>
        <strain evidence="2 3">S20-91</strain>
    </source>
</reference>
<proteinExistence type="predicted"/>
<gene>
    <name evidence="2" type="ORF">S2091_4706</name>
</gene>
<feature type="transmembrane region" description="Helical" evidence="1">
    <location>
        <begin position="255"/>
        <end position="273"/>
    </location>
</feature>
<evidence type="ECO:0008006" key="4">
    <source>
        <dbReference type="Google" id="ProtNLM"/>
    </source>
</evidence>
<keyword evidence="1" id="KW-1133">Transmembrane helix</keyword>
<feature type="transmembrane region" description="Helical" evidence="1">
    <location>
        <begin position="24"/>
        <end position="44"/>
    </location>
</feature>
<evidence type="ECO:0000313" key="2">
    <source>
        <dbReference type="EMBL" id="PRC90586.1"/>
    </source>
</evidence>
<dbReference type="Proteomes" id="UP000237839">
    <property type="component" value="Unassembled WGS sequence"/>
</dbReference>
<sequence length="294" mass="32597">MVNSAPFMSTDPQPSIFSLLKRHIWRFAVVGIVCAAIALGTAMLRPLQWKADLLFQIGQVGNAAGILIDPNNVVQRIKFPGFAAQILSALNLPEDLNADPRSKLISSSFTASVVKGGSLINLSVNGFSKEDAIKNLQASFLLIEKEHEQLLTPLVSRLKKNLDEVNENISKIEIERQSIFEPISKINTPAMIDKKFSESIVLVNTLKVRDSELHGLHDQKNSIEDQLNPSHTFNTKIFDKIFVSFNPESRNISTFTLLGLLFGLIFAGIWAVLNDKELLVALHGLFYDSNEIST</sequence>
<protein>
    <recommendedName>
        <fullName evidence="4">Chain length determinant protein</fullName>
    </recommendedName>
</protein>
<evidence type="ECO:0000256" key="1">
    <source>
        <dbReference type="SAM" id="Phobius"/>
    </source>
</evidence>